<dbReference type="PANTHER" id="PTHR46796">
    <property type="entry name" value="HTH-TYPE TRANSCRIPTIONAL ACTIVATOR RHAS-RELATED"/>
    <property type="match status" value="1"/>
</dbReference>
<keyword evidence="3" id="KW-0804">Transcription</keyword>
<dbReference type="PROSITE" id="PS00041">
    <property type="entry name" value="HTH_ARAC_FAMILY_1"/>
    <property type="match status" value="1"/>
</dbReference>
<evidence type="ECO:0000256" key="1">
    <source>
        <dbReference type="ARBA" id="ARBA00023015"/>
    </source>
</evidence>
<dbReference type="SUPFAM" id="SSF46689">
    <property type="entry name" value="Homeodomain-like"/>
    <property type="match status" value="1"/>
</dbReference>
<organism evidence="5 6">
    <name type="scientific">Sphingopyxis granuli</name>
    <dbReference type="NCBI Taxonomy" id="267128"/>
    <lineage>
        <taxon>Bacteria</taxon>
        <taxon>Pseudomonadati</taxon>
        <taxon>Pseudomonadota</taxon>
        <taxon>Alphaproteobacteria</taxon>
        <taxon>Sphingomonadales</taxon>
        <taxon>Sphingomonadaceae</taxon>
        <taxon>Sphingopyxis</taxon>
    </lineage>
</organism>
<dbReference type="EMBL" id="CP012199">
    <property type="protein sequence ID" value="AMG74822.1"/>
    <property type="molecule type" value="Genomic_DNA"/>
</dbReference>
<evidence type="ECO:0000313" key="5">
    <source>
        <dbReference type="EMBL" id="AMG74822.1"/>
    </source>
</evidence>
<dbReference type="GO" id="GO:0043565">
    <property type="term" value="F:sequence-specific DNA binding"/>
    <property type="evidence" value="ECO:0007669"/>
    <property type="project" value="InterPro"/>
</dbReference>
<dbReference type="PRINTS" id="PR00032">
    <property type="entry name" value="HTHARAC"/>
</dbReference>
<dbReference type="SMART" id="SM00342">
    <property type="entry name" value="HTH_ARAC"/>
    <property type="match status" value="1"/>
</dbReference>
<dbReference type="Gene3D" id="1.10.10.60">
    <property type="entry name" value="Homeodomain-like"/>
    <property type="match status" value="1"/>
</dbReference>
<evidence type="ECO:0000256" key="3">
    <source>
        <dbReference type="ARBA" id="ARBA00023163"/>
    </source>
</evidence>
<accession>A0AA86GNX5</accession>
<protein>
    <submittedName>
        <fullName evidence="5">Transcriptional regulator AraC family</fullName>
    </submittedName>
</protein>
<dbReference type="AlphaFoldDB" id="A0AA86GNX5"/>
<dbReference type="InterPro" id="IPR018062">
    <property type="entry name" value="HTH_AraC-typ_CS"/>
</dbReference>
<reference evidence="5 6" key="1">
    <citation type="journal article" date="2016" name="BMC Genomics">
        <title>Genomic analysis of the nitrate-respiring Sphingopyxis granuli (formerly Sphingomonas macrogoltabida) strain TFA.</title>
        <authorList>
            <person name="Garcia-Romero I."/>
            <person name="Perez-Pulido A.J."/>
            <person name="Gonzalez-Flores Y.E."/>
            <person name="Reyes-Ramirez F."/>
            <person name="Santero E."/>
            <person name="Floriano B."/>
        </authorList>
    </citation>
    <scope>NUCLEOTIDE SEQUENCE [LARGE SCALE GENOMIC DNA]</scope>
    <source>
        <strain evidence="5 6">TFA</strain>
    </source>
</reference>
<gene>
    <name evidence="5" type="ORF">SGRAN_2462</name>
</gene>
<dbReference type="Proteomes" id="UP000058599">
    <property type="component" value="Chromosome"/>
</dbReference>
<sequence>MEKKRNLSAQRAARFFSVNTNGVAPDDAFEFWRSHFPEVDLAPMPLLDHSHYGAGVIGCEGDDGIGFSETVCAPTKARFTEVDERDMCLALVSGGAIEVTDRGDGRTLFSHASGIALFDAQRARTANSPAGYRAFYISLPRALVHRATGLSSLRGDDPLMRLPDTPLARMIAIDLRAIAQLGPKMDAAASGAAMDSLGLLVRAYLAQCGERFGVNRPMADRSLFAAACRFIDQHRADTRLTVGAVAQALHCSRARLYRLFDRRGVAVAEYIRDVRLNGARQLLRDLSLDIGEVALQSGYEDPSAFTKAFRRRFGMTPRDWRSSLG</sequence>
<dbReference type="GO" id="GO:0003700">
    <property type="term" value="F:DNA-binding transcription factor activity"/>
    <property type="evidence" value="ECO:0007669"/>
    <property type="project" value="InterPro"/>
</dbReference>
<dbReference type="InterPro" id="IPR020449">
    <property type="entry name" value="Tscrpt_reg_AraC-type_HTH"/>
</dbReference>
<evidence type="ECO:0000256" key="2">
    <source>
        <dbReference type="ARBA" id="ARBA00023125"/>
    </source>
</evidence>
<name>A0AA86GNX5_9SPHN</name>
<dbReference type="InterPro" id="IPR050204">
    <property type="entry name" value="AraC_XylS_family_regulators"/>
</dbReference>
<evidence type="ECO:0000259" key="4">
    <source>
        <dbReference type="PROSITE" id="PS01124"/>
    </source>
</evidence>
<feature type="domain" description="HTH araC/xylS-type" evidence="4">
    <location>
        <begin position="225"/>
        <end position="323"/>
    </location>
</feature>
<keyword evidence="6" id="KW-1185">Reference proteome</keyword>
<keyword evidence="1" id="KW-0805">Transcription regulation</keyword>
<evidence type="ECO:0000313" key="6">
    <source>
        <dbReference type="Proteomes" id="UP000058599"/>
    </source>
</evidence>
<dbReference type="PROSITE" id="PS01124">
    <property type="entry name" value="HTH_ARAC_FAMILY_2"/>
    <property type="match status" value="1"/>
</dbReference>
<proteinExistence type="predicted"/>
<dbReference type="InterPro" id="IPR018060">
    <property type="entry name" value="HTH_AraC"/>
</dbReference>
<keyword evidence="2" id="KW-0238">DNA-binding</keyword>
<dbReference type="Pfam" id="PF12833">
    <property type="entry name" value="HTH_18"/>
    <property type="match status" value="1"/>
</dbReference>
<dbReference type="InterPro" id="IPR009057">
    <property type="entry name" value="Homeodomain-like_sf"/>
</dbReference>
<dbReference type="PANTHER" id="PTHR46796:SF6">
    <property type="entry name" value="ARAC SUBFAMILY"/>
    <property type="match status" value="1"/>
</dbReference>
<dbReference type="RefSeq" id="WP_067110032.1">
    <property type="nucleotide sequence ID" value="NZ_CP012199.1"/>
</dbReference>
<dbReference type="KEGG" id="sgi:SGRAN_2462"/>